<gene>
    <name evidence="1" type="ORF">BV25DRAFT_1789169</name>
</gene>
<keyword evidence="2" id="KW-1185">Reference proteome</keyword>
<dbReference type="EMBL" id="MU277194">
    <property type="protein sequence ID" value="KAI0065932.1"/>
    <property type="molecule type" value="Genomic_DNA"/>
</dbReference>
<sequence>IPRPPNAFMLFRSHMLNSKQIPKDVERRQQHLSRVAGECWNMLPPEEKKKWQAEAARVLAEHKAKYPSYKFTP</sequence>
<protein>
    <submittedName>
        <fullName evidence="1">Uncharacterized protein</fullName>
    </submittedName>
</protein>
<evidence type="ECO:0000313" key="2">
    <source>
        <dbReference type="Proteomes" id="UP000814140"/>
    </source>
</evidence>
<comment type="caution">
    <text evidence="1">The sequence shown here is derived from an EMBL/GenBank/DDBJ whole genome shotgun (WGS) entry which is preliminary data.</text>
</comment>
<proteinExistence type="predicted"/>
<accession>A0ACB8TBK7</accession>
<feature type="non-terminal residue" evidence="1">
    <location>
        <position position="1"/>
    </location>
</feature>
<evidence type="ECO:0000313" key="1">
    <source>
        <dbReference type="EMBL" id="KAI0065932.1"/>
    </source>
</evidence>
<reference evidence="1" key="1">
    <citation type="submission" date="2021-03" db="EMBL/GenBank/DDBJ databases">
        <authorList>
            <consortium name="DOE Joint Genome Institute"/>
            <person name="Ahrendt S."/>
            <person name="Looney B.P."/>
            <person name="Miyauchi S."/>
            <person name="Morin E."/>
            <person name="Drula E."/>
            <person name="Courty P.E."/>
            <person name="Chicoki N."/>
            <person name="Fauchery L."/>
            <person name="Kohler A."/>
            <person name="Kuo A."/>
            <person name="Labutti K."/>
            <person name="Pangilinan J."/>
            <person name="Lipzen A."/>
            <person name="Riley R."/>
            <person name="Andreopoulos W."/>
            <person name="He G."/>
            <person name="Johnson J."/>
            <person name="Barry K.W."/>
            <person name="Grigoriev I.V."/>
            <person name="Nagy L."/>
            <person name="Hibbett D."/>
            <person name="Henrissat B."/>
            <person name="Matheny P.B."/>
            <person name="Labbe J."/>
            <person name="Martin F."/>
        </authorList>
    </citation>
    <scope>NUCLEOTIDE SEQUENCE</scope>
    <source>
        <strain evidence="1">HHB10654</strain>
    </source>
</reference>
<dbReference type="Proteomes" id="UP000814140">
    <property type="component" value="Unassembled WGS sequence"/>
</dbReference>
<organism evidence="1 2">
    <name type="scientific">Artomyces pyxidatus</name>
    <dbReference type="NCBI Taxonomy" id="48021"/>
    <lineage>
        <taxon>Eukaryota</taxon>
        <taxon>Fungi</taxon>
        <taxon>Dikarya</taxon>
        <taxon>Basidiomycota</taxon>
        <taxon>Agaricomycotina</taxon>
        <taxon>Agaricomycetes</taxon>
        <taxon>Russulales</taxon>
        <taxon>Auriscalpiaceae</taxon>
        <taxon>Artomyces</taxon>
    </lineage>
</organism>
<feature type="non-terminal residue" evidence="1">
    <location>
        <position position="73"/>
    </location>
</feature>
<reference evidence="1" key="2">
    <citation type="journal article" date="2022" name="New Phytol.">
        <title>Evolutionary transition to the ectomycorrhizal habit in the genomes of a hyperdiverse lineage of mushroom-forming fungi.</title>
        <authorList>
            <person name="Looney B."/>
            <person name="Miyauchi S."/>
            <person name="Morin E."/>
            <person name="Drula E."/>
            <person name="Courty P.E."/>
            <person name="Kohler A."/>
            <person name="Kuo A."/>
            <person name="LaButti K."/>
            <person name="Pangilinan J."/>
            <person name="Lipzen A."/>
            <person name="Riley R."/>
            <person name="Andreopoulos W."/>
            <person name="He G."/>
            <person name="Johnson J."/>
            <person name="Nolan M."/>
            <person name="Tritt A."/>
            <person name="Barry K.W."/>
            <person name="Grigoriev I.V."/>
            <person name="Nagy L.G."/>
            <person name="Hibbett D."/>
            <person name="Henrissat B."/>
            <person name="Matheny P.B."/>
            <person name="Labbe J."/>
            <person name="Martin F.M."/>
        </authorList>
    </citation>
    <scope>NUCLEOTIDE SEQUENCE</scope>
    <source>
        <strain evidence="1">HHB10654</strain>
    </source>
</reference>
<name>A0ACB8TBK7_9AGAM</name>